<evidence type="ECO:0000313" key="3">
    <source>
        <dbReference type="Proteomes" id="UP001307849"/>
    </source>
</evidence>
<keyword evidence="1" id="KW-1133">Transmembrane helix</keyword>
<evidence type="ECO:0000256" key="1">
    <source>
        <dbReference type="SAM" id="Phobius"/>
    </source>
</evidence>
<protein>
    <recommendedName>
        <fullName evidence="4">Transmembrane protein</fullName>
    </recommendedName>
</protein>
<feature type="transmembrane region" description="Helical" evidence="1">
    <location>
        <begin position="112"/>
        <end position="138"/>
    </location>
</feature>
<name>A0AAN8NTZ4_9PEZI</name>
<dbReference type="AlphaFoldDB" id="A0AAN8NTZ4"/>
<sequence length="211" mass="23894">MTDDSNHDFEHHEKPLLPQLLEQYHQDLLKIDDQHQQRQAKIAELGSQNPDHLRIVLSFNDTISKYAWTARILSSLAGASPIIYLYRRNMNKYNTAEAALGKPQVRHFRPVLGFYAAGTVLGMLVGATFGAMTVRYLAAQLHHKTRTENPVFREEADRISHLKELDRLITGRDQLSARIRLLEVGPTEAFVGLPKKTSAAEELLSQVLSKD</sequence>
<keyword evidence="1" id="KW-0812">Transmembrane</keyword>
<gene>
    <name evidence="2" type="ORF">TWF506_006595</name>
</gene>
<dbReference type="Proteomes" id="UP001307849">
    <property type="component" value="Unassembled WGS sequence"/>
</dbReference>
<reference evidence="2 3" key="1">
    <citation type="submission" date="2019-10" db="EMBL/GenBank/DDBJ databases">
        <authorList>
            <person name="Palmer J.M."/>
        </authorList>
    </citation>
    <scope>NUCLEOTIDE SEQUENCE [LARGE SCALE GENOMIC DNA]</scope>
    <source>
        <strain evidence="2 3">TWF506</strain>
    </source>
</reference>
<dbReference type="EMBL" id="JAVHJM010000003">
    <property type="protein sequence ID" value="KAK6516702.1"/>
    <property type="molecule type" value="Genomic_DNA"/>
</dbReference>
<proteinExistence type="predicted"/>
<keyword evidence="3" id="KW-1185">Reference proteome</keyword>
<comment type="caution">
    <text evidence="2">The sequence shown here is derived from an EMBL/GenBank/DDBJ whole genome shotgun (WGS) entry which is preliminary data.</text>
</comment>
<feature type="transmembrane region" description="Helical" evidence="1">
    <location>
        <begin position="66"/>
        <end position="86"/>
    </location>
</feature>
<organism evidence="2 3">
    <name type="scientific">Arthrobotrys conoides</name>
    <dbReference type="NCBI Taxonomy" id="74498"/>
    <lineage>
        <taxon>Eukaryota</taxon>
        <taxon>Fungi</taxon>
        <taxon>Dikarya</taxon>
        <taxon>Ascomycota</taxon>
        <taxon>Pezizomycotina</taxon>
        <taxon>Orbiliomycetes</taxon>
        <taxon>Orbiliales</taxon>
        <taxon>Orbiliaceae</taxon>
        <taxon>Arthrobotrys</taxon>
    </lineage>
</organism>
<keyword evidence="1" id="KW-0472">Membrane</keyword>
<evidence type="ECO:0000313" key="2">
    <source>
        <dbReference type="EMBL" id="KAK6516702.1"/>
    </source>
</evidence>
<accession>A0AAN8NTZ4</accession>
<evidence type="ECO:0008006" key="4">
    <source>
        <dbReference type="Google" id="ProtNLM"/>
    </source>
</evidence>